<proteinExistence type="predicted"/>
<accession>A0A917CII4</accession>
<dbReference type="Proteomes" id="UP000644756">
    <property type="component" value="Unassembled WGS sequence"/>
</dbReference>
<reference evidence="2" key="2">
    <citation type="submission" date="2020-09" db="EMBL/GenBank/DDBJ databases">
        <authorList>
            <person name="Sun Q."/>
            <person name="Zhou Y."/>
        </authorList>
    </citation>
    <scope>NUCLEOTIDE SEQUENCE</scope>
    <source>
        <strain evidence="2">CGMCC 1.12987</strain>
    </source>
</reference>
<organism evidence="2 3">
    <name type="scientific">Paenibacillus abyssi</name>
    <dbReference type="NCBI Taxonomy" id="1340531"/>
    <lineage>
        <taxon>Bacteria</taxon>
        <taxon>Bacillati</taxon>
        <taxon>Bacillota</taxon>
        <taxon>Bacilli</taxon>
        <taxon>Bacillales</taxon>
        <taxon>Paenibacillaceae</taxon>
        <taxon>Paenibacillus</taxon>
    </lineage>
</organism>
<feature type="compositionally biased region" description="Gly residues" evidence="1">
    <location>
        <begin position="164"/>
        <end position="175"/>
    </location>
</feature>
<reference evidence="2" key="1">
    <citation type="journal article" date="2014" name="Int. J. Syst. Evol. Microbiol.">
        <title>Complete genome sequence of Corynebacterium casei LMG S-19264T (=DSM 44701T), isolated from a smear-ripened cheese.</title>
        <authorList>
            <consortium name="US DOE Joint Genome Institute (JGI-PGF)"/>
            <person name="Walter F."/>
            <person name="Albersmeier A."/>
            <person name="Kalinowski J."/>
            <person name="Ruckert C."/>
        </authorList>
    </citation>
    <scope>NUCLEOTIDE SEQUENCE</scope>
    <source>
        <strain evidence="2">CGMCC 1.12987</strain>
    </source>
</reference>
<evidence type="ECO:0000313" key="2">
    <source>
        <dbReference type="EMBL" id="GGF89637.1"/>
    </source>
</evidence>
<dbReference type="Pfam" id="PF14395">
    <property type="entry name" value="COOH-NH2_lig"/>
    <property type="match status" value="1"/>
</dbReference>
<name>A0A917CII4_9BACL</name>
<comment type="caution">
    <text evidence="2">The sequence shown here is derived from an EMBL/GenBank/DDBJ whole genome shotgun (WGS) entry which is preliminary data.</text>
</comment>
<evidence type="ECO:0000313" key="3">
    <source>
        <dbReference type="Proteomes" id="UP000644756"/>
    </source>
</evidence>
<evidence type="ECO:0000256" key="1">
    <source>
        <dbReference type="SAM" id="MobiDB-lite"/>
    </source>
</evidence>
<dbReference type="InterPro" id="IPR025681">
    <property type="entry name" value="COOH-NH2_lig"/>
</dbReference>
<keyword evidence="3" id="KW-1185">Reference proteome</keyword>
<evidence type="ECO:0008006" key="4">
    <source>
        <dbReference type="Google" id="ProtNLM"/>
    </source>
</evidence>
<dbReference type="AlphaFoldDB" id="A0A917CII4"/>
<gene>
    <name evidence="2" type="ORF">GCM10010916_03700</name>
</gene>
<dbReference type="RefSeq" id="WP_188528451.1">
    <property type="nucleotide sequence ID" value="NZ_BMGR01000001.1"/>
</dbReference>
<feature type="region of interest" description="Disordered" evidence="1">
    <location>
        <begin position="160"/>
        <end position="179"/>
    </location>
</feature>
<sequence>MPGAVWVWNGAAWHAVREKDAGQNRLSVGRSGLGSGQPDDKIWMRVNRQLYSMNDQGDRLIPGILDAGINWPAPEGRTGAHAQKKDPYKAFGGTWILNDHVPDYLLLSDEERHRKLTRAGIAIHSSAENPGRLFRVPVFHLEALAVERIRRRVGLEGRQMVAGAPGGSPGTGGKGSVPESWTEADPLYRRITRTAVRALYTLGLDIGEVEVCVDDAGRTAVRRVELPPPPDLAGGGVWSAALQRFAADYDAARGAARAAEPGPLRIGADPEFVLLREDGRVASAARYLDPRGEAGCDAVPVGRRLLYPVAELRPAPADGPAALAAALQQLLRRAAGRIGEPGLRWLAGGMPVPGLALGGHIHLSGVWLSSRLLRTLDSCVAFPLALVEDPAGLARRPRYGWLGDFRRKPHGGFEYRTPPSWLVSPAAARAAFALAMLAAHETWTLGARYGDLPSEQEELVQAYYAGDKAALYRGMEPFMNRLAATPSYRTLAQWIEPLFDAIGHGRTWDEQLDIRHKWRIPVT</sequence>
<protein>
    <recommendedName>
        <fullName evidence="4">PhiEco32-like amidoligase-type 2 protein</fullName>
    </recommendedName>
</protein>
<dbReference type="EMBL" id="BMGR01000001">
    <property type="protein sequence ID" value="GGF89637.1"/>
    <property type="molecule type" value="Genomic_DNA"/>
</dbReference>